<evidence type="ECO:0000256" key="4">
    <source>
        <dbReference type="RuleBase" id="RU003719"/>
    </source>
</evidence>
<dbReference type="OrthoDB" id="9805416at2"/>
<dbReference type="GO" id="GO:0016618">
    <property type="term" value="F:hydroxypyruvate reductase [NAD(P)H] activity"/>
    <property type="evidence" value="ECO:0007669"/>
    <property type="project" value="TreeGrafter"/>
</dbReference>
<dbReference type="SUPFAM" id="SSF51735">
    <property type="entry name" value="NAD(P)-binding Rossmann-fold domains"/>
    <property type="match status" value="1"/>
</dbReference>
<dbReference type="Pfam" id="PF00389">
    <property type="entry name" value="2-Hacid_dh"/>
    <property type="match status" value="1"/>
</dbReference>
<evidence type="ECO:0000313" key="7">
    <source>
        <dbReference type="EMBL" id="RPD94335.1"/>
    </source>
</evidence>
<keyword evidence="8" id="KW-1185">Reference proteome</keyword>
<comment type="similarity">
    <text evidence="4">Belongs to the D-isomer specific 2-hydroxyacid dehydrogenase family.</text>
</comment>
<dbReference type="SUPFAM" id="SSF52283">
    <property type="entry name" value="Formate/glycerate dehydrogenase catalytic domain-like"/>
    <property type="match status" value="1"/>
</dbReference>
<dbReference type="InterPro" id="IPR050223">
    <property type="entry name" value="D-isomer_2-hydroxyacid_DH"/>
</dbReference>
<evidence type="ECO:0000256" key="1">
    <source>
        <dbReference type="ARBA" id="ARBA00022857"/>
    </source>
</evidence>
<dbReference type="RefSeq" id="WP_123802889.1">
    <property type="nucleotide sequence ID" value="NZ_RMVG01000024.1"/>
</dbReference>
<reference evidence="7 8" key="1">
    <citation type="submission" date="2018-11" db="EMBL/GenBank/DDBJ databases">
        <title>Whole genome sequencing of Pantoea sp. RIT388.</title>
        <authorList>
            <person name="Gan H.M."/>
            <person name="Hudson A.O."/>
        </authorList>
    </citation>
    <scope>NUCLEOTIDE SEQUENCE [LARGE SCALE GENOMIC DNA]</scope>
    <source>
        <strain evidence="7 8">RIT388</strain>
    </source>
</reference>
<dbReference type="InterPro" id="IPR006139">
    <property type="entry name" value="D-isomer_2_OHA_DH_cat_dom"/>
</dbReference>
<keyword evidence="2 4" id="KW-0560">Oxidoreductase</keyword>
<keyword evidence="3" id="KW-0520">NAD</keyword>
<dbReference type="Gene3D" id="3.40.50.720">
    <property type="entry name" value="NAD(P)-binding Rossmann-like Domain"/>
    <property type="match status" value="2"/>
</dbReference>
<dbReference type="PANTHER" id="PTHR10996:SF283">
    <property type="entry name" value="GLYOXYLATE_HYDROXYPYRUVATE REDUCTASE B"/>
    <property type="match status" value="1"/>
</dbReference>
<dbReference type="Proteomes" id="UP000281332">
    <property type="component" value="Unassembled WGS sequence"/>
</dbReference>
<gene>
    <name evidence="7" type="ORF">BBB56_21255</name>
</gene>
<evidence type="ECO:0000256" key="3">
    <source>
        <dbReference type="ARBA" id="ARBA00023027"/>
    </source>
</evidence>
<evidence type="ECO:0000259" key="5">
    <source>
        <dbReference type="Pfam" id="PF00389"/>
    </source>
</evidence>
<evidence type="ECO:0000256" key="2">
    <source>
        <dbReference type="ARBA" id="ARBA00023002"/>
    </source>
</evidence>
<dbReference type="PANTHER" id="PTHR10996">
    <property type="entry name" value="2-HYDROXYACID DEHYDROGENASE-RELATED"/>
    <property type="match status" value="1"/>
</dbReference>
<protein>
    <submittedName>
        <fullName evidence="7">2-hydroxyacid dehydrogenase</fullName>
    </submittedName>
</protein>
<comment type="caution">
    <text evidence="7">The sequence shown here is derived from an EMBL/GenBank/DDBJ whole genome shotgun (WGS) entry which is preliminary data.</text>
</comment>
<evidence type="ECO:0000259" key="6">
    <source>
        <dbReference type="Pfam" id="PF02826"/>
    </source>
</evidence>
<dbReference type="AlphaFoldDB" id="A0A3N4NFZ5"/>
<organism evidence="7 8">
    <name type="scientific">Candidatus Pantoea deserta</name>
    <dbReference type="NCBI Taxonomy" id="1869313"/>
    <lineage>
        <taxon>Bacteria</taxon>
        <taxon>Pseudomonadati</taxon>
        <taxon>Pseudomonadota</taxon>
        <taxon>Gammaproteobacteria</taxon>
        <taxon>Enterobacterales</taxon>
        <taxon>Erwiniaceae</taxon>
        <taxon>Pantoea</taxon>
    </lineage>
</organism>
<proteinExistence type="inferred from homology"/>
<dbReference type="InterPro" id="IPR006140">
    <property type="entry name" value="D-isomer_DH_NAD-bd"/>
</dbReference>
<dbReference type="CDD" id="cd12156">
    <property type="entry name" value="HPPR"/>
    <property type="match status" value="1"/>
</dbReference>
<dbReference type="Pfam" id="PF02826">
    <property type="entry name" value="2-Hacid_dh_C"/>
    <property type="match status" value="1"/>
</dbReference>
<name>A0A3N4NFZ5_9GAMM</name>
<keyword evidence="1" id="KW-0521">NADP</keyword>
<dbReference type="GO" id="GO:0051287">
    <property type="term" value="F:NAD binding"/>
    <property type="evidence" value="ECO:0007669"/>
    <property type="project" value="InterPro"/>
</dbReference>
<accession>A0A3N4NFZ5</accession>
<sequence>MPYAEKTSVLLIAPVMDALYENLINAYNVCKLYEESDAVGFLNATGHQFRAIITRGDTGVKTEILEKLPSLGLIAVFGVGTDAIDLTYTRQHDIAVTITSDILTSDVADMAMGLMLSGARKLCQGDRFVRSRAWESEAPPLGSQVSGKRLGIVGMGNIGQAIARRALAFDMQISYNSRTEKEALPYTWQANLLSLAQDSDFLVIAASGGAHTKNLINSDVIAAMPAHAWLINIARGSMVDEPVLIDALRSNKIAGAALDVFANEPYVSDAWLALDNVVLQPHVGSATHETRQKMSESVIANVDAFFTGKTLPGQLKGPL</sequence>
<feature type="domain" description="D-isomer specific 2-hydroxyacid dehydrogenase catalytic" evidence="5">
    <location>
        <begin position="47"/>
        <end position="314"/>
    </location>
</feature>
<dbReference type="EMBL" id="RMVG01000024">
    <property type="protein sequence ID" value="RPD94335.1"/>
    <property type="molecule type" value="Genomic_DNA"/>
</dbReference>
<dbReference type="GO" id="GO:0005829">
    <property type="term" value="C:cytosol"/>
    <property type="evidence" value="ECO:0007669"/>
    <property type="project" value="TreeGrafter"/>
</dbReference>
<feature type="domain" description="D-isomer specific 2-hydroxyacid dehydrogenase NAD-binding" evidence="6">
    <location>
        <begin position="112"/>
        <end position="284"/>
    </location>
</feature>
<evidence type="ECO:0000313" key="8">
    <source>
        <dbReference type="Proteomes" id="UP000281332"/>
    </source>
</evidence>
<dbReference type="InterPro" id="IPR036291">
    <property type="entry name" value="NAD(P)-bd_dom_sf"/>
</dbReference>
<dbReference type="FunFam" id="3.40.50.720:FF:000213">
    <property type="entry name" value="Putative 2-hydroxyacid dehydrogenase"/>
    <property type="match status" value="1"/>
</dbReference>
<dbReference type="GO" id="GO:0030267">
    <property type="term" value="F:glyoxylate reductase (NADPH) activity"/>
    <property type="evidence" value="ECO:0007669"/>
    <property type="project" value="TreeGrafter"/>
</dbReference>